<protein>
    <recommendedName>
        <fullName evidence="1">Protein kinase domain-containing protein</fullName>
    </recommendedName>
</protein>
<dbReference type="AlphaFoldDB" id="A0A0C3FHM4"/>
<feature type="domain" description="Protein kinase" evidence="1">
    <location>
        <begin position="1"/>
        <end position="206"/>
    </location>
</feature>
<gene>
    <name evidence="2" type="ORF">PILCRDRAFT_74473</name>
</gene>
<reference evidence="2 3" key="1">
    <citation type="submission" date="2014-04" db="EMBL/GenBank/DDBJ databases">
        <authorList>
            <consortium name="DOE Joint Genome Institute"/>
            <person name="Kuo A."/>
            <person name="Tarkka M."/>
            <person name="Buscot F."/>
            <person name="Kohler A."/>
            <person name="Nagy L.G."/>
            <person name="Floudas D."/>
            <person name="Copeland A."/>
            <person name="Barry K.W."/>
            <person name="Cichocki N."/>
            <person name="Veneault-Fourrey C."/>
            <person name="LaButti K."/>
            <person name="Lindquist E.A."/>
            <person name="Lipzen A."/>
            <person name="Lundell T."/>
            <person name="Morin E."/>
            <person name="Murat C."/>
            <person name="Sun H."/>
            <person name="Tunlid A."/>
            <person name="Henrissat B."/>
            <person name="Grigoriev I.V."/>
            <person name="Hibbett D.S."/>
            <person name="Martin F."/>
            <person name="Nordberg H.P."/>
            <person name="Cantor M.N."/>
            <person name="Hua S.X."/>
        </authorList>
    </citation>
    <scope>NUCLEOTIDE SEQUENCE [LARGE SCALE GENOMIC DNA]</scope>
    <source>
        <strain evidence="2 3">F 1598</strain>
    </source>
</reference>
<dbReference type="PANTHER" id="PTHR24416:SF611">
    <property type="entry name" value="TYROSINE-PROTEIN KINASE TRANSMEMBRANE RECEPTOR ROR"/>
    <property type="match status" value="1"/>
</dbReference>
<name>A0A0C3FHM4_PILCF</name>
<dbReference type="InParanoid" id="A0A0C3FHM4"/>
<keyword evidence="3" id="KW-1185">Reference proteome</keyword>
<dbReference type="SUPFAM" id="SSF56112">
    <property type="entry name" value="Protein kinase-like (PK-like)"/>
    <property type="match status" value="1"/>
</dbReference>
<dbReference type="InterPro" id="IPR011009">
    <property type="entry name" value="Kinase-like_dom_sf"/>
</dbReference>
<dbReference type="HOGENOM" id="CLU_000288_7_18_1"/>
<dbReference type="OrthoDB" id="4062651at2759"/>
<organism evidence="2 3">
    <name type="scientific">Piloderma croceum (strain F 1598)</name>
    <dbReference type="NCBI Taxonomy" id="765440"/>
    <lineage>
        <taxon>Eukaryota</taxon>
        <taxon>Fungi</taxon>
        <taxon>Dikarya</taxon>
        <taxon>Basidiomycota</taxon>
        <taxon>Agaricomycotina</taxon>
        <taxon>Agaricomycetes</taxon>
        <taxon>Agaricomycetidae</taxon>
        <taxon>Atheliales</taxon>
        <taxon>Atheliaceae</taxon>
        <taxon>Piloderma</taxon>
    </lineage>
</organism>
<dbReference type="Proteomes" id="UP000054166">
    <property type="component" value="Unassembled WGS sequence"/>
</dbReference>
<dbReference type="GO" id="GO:0043235">
    <property type="term" value="C:receptor complex"/>
    <property type="evidence" value="ECO:0007669"/>
    <property type="project" value="TreeGrafter"/>
</dbReference>
<evidence type="ECO:0000313" key="3">
    <source>
        <dbReference type="Proteomes" id="UP000054166"/>
    </source>
</evidence>
<dbReference type="InterPro" id="IPR001245">
    <property type="entry name" value="Ser-Thr/Tyr_kinase_cat_dom"/>
</dbReference>
<dbReference type="EMBL" id="KN833010">
    <property type="protein sequence ID" value="KIM79301.1"/>
    <property type="molecule type" value="Genomic_DNA"/>
</dbReference>
<proteinExistence type="predicted"/>
<dbReference type="GO" id="GO:0005524">
    <property type="term" value="F:ATP binding"/>
    <property type="evidence" value="ECO:0007669"/>
    <property type="project" value="InterPro"/>
</dbReference>
<accession>A0A0C3FHM4</accession>
<dbReference type="GO" id="GO:0007169">
    <property type="term" value="P:cell surface receptor protein tyrosine kinase signaling pathway"/>
    <property type="evidence" value="ECO:0007669"/>
    <property type="project" value="TreeGrafter"/>
</dbReference>
<dbReference type="Gene3D" id="1.10.510.10">
    <property type="entry name" value="Transferase(Phosphotransferase) domain 1"/>
    <property type="match status" value="1"/>
</dbReference>
<dbReference type="STRING" id="765440.A0A0C3FHM4"/>
<sequence>MWSALSHTNIVPLLGIYTNNGPLPIIEVPYYRNGSIREYNVGANSSTKLHQSLQIAAGLSYLHKKGFHHGNICPTNIMVKDDGGICIADPAFNMLMRQLTYDPYVPTPAAWCYKPWEELQNNVTGPEADVYSWASVVYEVFCGRPPYHGYYHSRGIVKIINRGHRTLDRPLEISPELWGILQKCWKFSPAARLTMPQVELELRQLV</sequence>
<dbReference type="InterPro" id="IPR050122">
    <property type="entry name" value="RTK"/>
</dbReference>
<reference evidence="3" key="2">
    <citation type="submission" date="2015-01" db="EMBL/GenBank/DDBJ databases">
        <title>Evolutionary Origins and Diversification of the Mycorrhizal Mutualists.</title>
        <authorList>
            <consortium name="DOE Joint Genome Institute"/>
            <consortium name="Mycorrhizal Genomics Consortium"/>
            <person name="Kohler A."/>
            <person name="Kuo A."/>
            <person name="Nagy L.G."/>
            <person name="Floudas D."/>
            <person name="Copeland A."/>
            <person name="Barry K.W."/>
            <person name="Cichocki N."/>
            <person name="Veneault-Fourrey C."/>
            <person name="LaButti K."/>
            <person name="Lindquist E.A."/>
            <person name="Lipzen A."/>
            <person name="Lundell T."/>
            <person name="Morin E."/>
            <person name="Murat C."/>
            <person name="Riley R."/>
            <person name="Ohm R."/>
            <person name="Sun H."/>
            <person name="Tunlid A."/>
            <person name="Henrissat B."/>
            <person name="Grigoriev I.V."/>
            <person name="Hibbett D.S."/>
            <person name="Martin F."/>
        </authorList>
    </citation>
    <scope>NUCLEOTIDE SEQUENCE [LARGE SCALE GENOMIC DNA]</scope>
    <source>
        <strain evidence="3">F 1598</strain>
    </source>
</reference>
<dbReference type="InterPro" id="IPR000719">
    <property type="entry name" value="Prot_kinase_dom"/>
</dbReference>
<dbReference type="PROSITE" id="PS50011">
    <property type="entry name" value="PROTEIN_KINASE_DOM"/>
    <property type="match status" value="1"/>
</dbReference>
<evidence type="ECO:0000313" key="2">
    <source>
        <dbReference type="EMBL" id="KIM79301.1"/>
    </source>
</evidence>
<dbReference type="GO" id="GO:0005886">
    <property type="term" value="C:plasma membrane"/>
    <property type="evidence" value="ECO:0007669"/>
    <property type="project" value="TreeGrafter"/>
</dbReference>
<dbReference type="Pfam" id="PF07714">
    <property type="entry name" value="PK_Tyr_Ser-Thr"/>
    <property type="match status" value="1"/>
</dbReference>
<dbReference type="GO" id="GO:0004714">
    <property type="term" value="F:transmembrane receptor protein tyrosine kinase activity"/>
    <property type="evidence" value="ECO:0007669"/>
    <property type="project" value="TreeGrafter"/>
</dbReference>
<dbReference type="PANTHER" id="PTHR24416">
    <property type="entry name" value="TYROSINE-PROTEIN KINASE RECEPTOR"/>
    <property type="match status" value="1"/>
</dbReference>
<evidence type="ECO:0000259" key="1">
    <source>
        <dbReference type="PROSITE" id="PS50011"/>
    </source>
</evidence>